<dbReference type="Proteomes" id="UP000290365">
    <property type="component" value="Chromosome"/>
</dbReference>
<proteinExistence type="predicted"/>
<keyword evidence="5" id="KW-1185">Reference proteome</keyword>
<feature type="domain" description="BACON" evidence="3">
    <location>
        <begin position="885"/>
        <end position="974"/>
    </location>
</feature>
<evidence type="ECO:0000256" key="1">
    <source>
        <dbReference type="SAM" id="MobiDB-lite"/>
    </source>
</evidence>
<protein>
    <recommendedName>
        <fullName evidence="3">BACON domain-containing protein</fullName>
    </recommendedName>
</protein>
<dbReference type="RefSeq" id="WP_129890540.1">
    <property type="nucleotide sequence ID" value="NZ_CP035758.1"/>
</dbReference>
<feature type="domain" description="BACON" evidence="3">
    <location>
        <begin position="793"/>
        <end position="872"/>
    </location>
</feature>
<feature type="domain" description="BACON" evidence="3">
    <location>
        <begin position="1022"/>
        <end position="1092"/>
    </location>
</feature>
<evidence type="ECO:0000256" key="2">
    <source>
        <dbReference type="SAM" id="Phobius"/>
    </source>
</evidence>
<feature type="region of interest" description="Disordered" evidence="1">
    <location>
        <begin position="113"/>
        <end position="153"/>
    </location>
</feature>
<feature type="transmembrane region" description="Helical" evidence="2">
    <location>
        <begin position="413"/>
        <end position="437"/>
    </location>
</feature>
<dbReference type="InterPro" id="IPR024361">
    <property type="entry name" value="BACON"/>
</dbReference>
<gene>
    <name evidence="4" type="ORF">EPA93_27315</name>
</gene>
<feature type="domain" description="BACON" evidence="3">
    <location>
        <begin position="1117"/>
        <end position="1209"/>
    </location>
</feature>
<dbReference type="EMBL" id="CP035758">
    <property type="protein sequence ID" value="QBD79488.1"/>
    <property type="molecule type" value="Genomic_DNA"/>
</dbReference>
<dbReference type="AlphaFoldDB" id="A0A4P6JV00"/>
<sequence>MNQCPYCHEPYSSASAYCDKCGAYGNQMAANGHQFQPAGANFAQIAPAGESFEPAAPNFEAANSQNPNAYYNNYPNEPQNSNKFYNNYSNAPQNPNGYNPQFSNELYNNSNGYNAGYANEPYDPNDYNAQFSNEPQDPNAYYNNYPNEPYDPNGYNVHVSNNSQPNLNSYSGNYSTIPAEPNNYGVDHSTIPYNDPNDYNGDYSTISTDANSYSGNYSTIPSETNSHNNINYSTMPYNDPNDYNGDYSTISTNANGYTPNYSTVQMESSPSDNANFMEQGLYSLSDAARRIAAVDQTDYRKPHVPRLAPLSDPTGQFQGQTVPPSNPSESFIMTQPARQQIAPEHMPDNWPQEADTGEHDPWLNHNDPLIGRSFPNSNEAARIERADVKRARAEGFKNVVMPELGKRKNILRIVLLCVGALALLALIIDGALGFLVITRPDQQANKSGGPPLLTLSTHTASYNQNVTLFISHFPASHYVLLMHDIGEPLHVNKTGSAIIRTAADGSASAVISIDKNWESGQHTIVAEDTITHYTANATIQIAEGASLPSQLKLSSTKLDFGTATQGANTIRTISMSNTGSTPISWTASSDQPWLLVSPDRGTFSEDQTVQIGAQRTDLNPGNYEGTITISSNVGAPQKVTVTMGVSALNTSAGAVLTVTPAVLSFTASDGGQAPDPQTLTISNPGSQPLNWSLASNTTVQSSVPSTPATAQAMGNWLSLDQNSGTTPPGGTSTVHVIVQSSHLLPGTYINALTFNGDQGAQNSPQSVSVSLTVQPACSLVPSTGTISFTAVAGQDNPGNQSLTLRTSTGCASAIPWTATPSANWLSITPPSGQLKDPTTISISANTSGLAPKTYNATISLVTPQGTQSIAVQLTVQPSTTNAPVISAAPLSINFTAAANQANIPGQAVTITNTGSGSLQWKAANASQNSNWLSFSPASGTIAAGQTNQMTIHVNTSSLSPGNYSGQITLSGSGDNNVKAGGSPQTVTVNLVVSSPCALTLPSSNALSYTVAQNAKSAAPLAQRSVSLTASGNCNWPLNWQAQTVGKVSWLTLSTSSGKFTASGQSATITPQVDPSGLAPGTYTAQVAITAKDGSGASMQSNPPTFSVSLTVRAACSLSISPESLTFTAQAGQSSVPAQTLHISQNGGCNGPAKWQVTPDSNSASWLSVNNGSGAGSGSVTVSVNPGSAAAGTSQKGTLTISASDGNVTVNPQTVTVTLNITGSTNQK</sequence>
<dbReference type="OrthoDB" id="136006at2"/>
<keyword evidence="2" id="KW-0812">Transmembrane</keyword>
<feature type="region of interest" description="Disordered" evidence="1">
    <location>
        <begin position="61"/>
        <end position="98"/>
    </location>
</feature>
<evidence type="ECO:0000313" key="5">
    <source>
        <dbReference type="Proteomes" id="UP000290365"/>
    </source>
</evidence>
<dbReference type="Pfam" id="PF19190">
    <property type="entry name" value="BACON_2"/>
    <property type="match status" value="6"/>
</dbReference>
<name>A0A4P6JV00_KTERU</name>
<organism evidence="4 5">
    <name type="scientific">Ktedonosporobacter rubrisoli</name>
    <dbReference type="NCBI Taxonomy" id="2509675"/>
    <lineage>
        <taxon>Bacteria</taxon>
        <taxon>Bacillati</taxon>
        <taxon>Chloroflexota</taxon>
        <taxon>Ktedonobacteria</taxon>
        <taxon>Ktedonobacterales</taxon>
        <taxon>Ktedonosporobacteraceae</taxon>
        <taxon>Ktedonosporobacter</taxon>
    </lineage>
</organism>
<feature type="compositionally biased region" description="Low complexity" evidence="1">
    <location>
        <begin position="135"/>
        <end position="153"/>
    </location>
</feature>
<dbReference type="CDD" id="cd14948">
    <property type="entry name" value="BACON"/>
    <property type="match status" value="1"/>
</dbReference>
<evidence type="ECO:0000259" key="3">
    <source>
        <dbReference type="Pfam" id="PF19190"/>
    </source>
</evidence>
<accession>A0A4P6JV00</accession>
<dbReference type="InterPro" id="IPR013783">
    <property type="entry name" value="Ig-like_fold"/>
</dbReference>
<feature type="domain" description="BACON" evidence="3">
    <location>
        <begin position="656"/>
        <end position="766"/>
    </location>
</feature>
<feature type="compositionally biased region" description="Polar residues" evidence="1">
    <location>
        <begin position="83"/>
        <end position="98"/>
    </location>
</feature>
<feature type="domain" description="BACON" evidence="3">
    <location>
        <begin position="551"/>
        <end position="645"/>
    </location>
</feature>
<keyword evidence="2" id="KW-1133">Transmembrane helix</keyword>
<dbReference type="Gene3D" id="2.60.40.10">
    <property type="entry name" value="Immunoglobulins"/>
    <property type="match status" value="5"/>
</dbReference>
<reference evidence="4 5" key="1">
    <citation type="submission" date="2019-01" db="EMBL/GenBank/DDBJ databases">
        <title>Ktedonosporobacter rubrisoli SCAWS-G2.</title>
        <authorList>
            <person name="Huang Y."/>
            <person name="Yan B."/>
        </authorList>
    </citation>
    <scope>NUCLEOTIDE SEQUENCE [LARGE SCALE GENOMIC DNA]</scope>
    <source>
        <strain evidence="4 5">SCAWS-G2</strain>
    </source>
</reference>
<feature type="compositionally biased region" description="Low complexity" evidence="1">
    <location>
        <begin position="61"/>
        <end position="82"/>
    </location>
</feature>
<dbReference type="KEGG" id="kbs:EPA93_27315"/>
<keyword evidence="2" id="KW-0472">Membrane</keyword>
<evidence type="ECO:0000313" key="4">
    <source>
        <dbReference type="EMBL" id="QBD79488.1"/>
    </source>
</evidence>